<evidence type="ECO:0000256" key="12">
    <source>
        <dbReference type="ARBA" id="ARBA00023136"/>
    </source>
</evidence>
<keyword evidence="19" id="KW-1185">Reference proteome</keyword>
<feature type="domain" description="Cyclic nucleotide phosphodiesterase catalytic" evidence="17">
    <location>
        <begin position="207"/>
        <end position="353"/>
    </location>
</feature>
<reference evidence="18 19" key="1">
    <citation type="submission" date="2017-12" db="EMBL/GenBank/DDBJ databases">
        <title>Hemimetabolous genomes reveal molecular basis of termite eusociality.</title>
        <authorList>
            <person name="Harrison M.C."/>
            <person name="Jongepier E."/>
            <person name="Robertson H.M."/>
            <person name="Arning N."/>
            <person name="Bitard-Feildel T."/>
            <person name="Chao H."/>
            <person name="Childers C.P."/>
            <person name="Dinh H."/>
            <person name="Doddapaneni H."/>
            <person name="Dugan S."/>
            <person name="Gowin J."/>
            <person name="Greiner C."/>
            <person name="Han Y."/>
            <person name="Hu H."/>
            <person name="Hughes D.S.T."/>
            <person name="Huylmans A.-K."/>
            <person name="Kemena C."/>
            <person name="Kremer L.P.M."/>
            <person name="Lee S.L."/>
            <person name="Lopez-Ezquerra A."/>
            <person name="Mallet L."/>
            <person name="Monroy-Kuhn J.M."/>
            <person name="Moser A."/>
            <person name="Murali S.C."/>
            <person name="Muzny D.M."/>
            <person name="Otani S."/>
            <person name="Piulachs M.-D."/>
            <person name="Poelchau M."/>
            <person name="Qu J."/>
            <person name="Schaub F."/>
            <person name="Wada-Katsumata A."/>
            <person name="Worley K.C."/>
            <person name="Xie Q."/>
            <person name="Ylla G."/>
            <person name="Poulsen M."/>
            <person name="Gibbs R.A."/>
            <person name="Schal C."/>
            <person name="Richards S."/>
            <person name="Belles X."/>
            <person name="Korb J."/>
            <person name="Bornberg-Bauer E."/>
        </authorList>
    </citation>
    <scope>NUCLEOTIDE SEQUENCE [LARGE SCALE GENOMIC DNA]</scope>
    <source>
        <tissue evidence="18">Whole body</tissue>
    </source>
</reference>
<evidence type="ECO:0000256" key="3">
    <source>
        <dbReference type="ARBA" id="ARBA00004635"/>
    </source>
</evidence>
<feature type="compositionally biased region" description="Polar residues" evidence="16">
    <location>
        <begin position="22"/>
        <end position="32"/>
    </location>
</feature>
<dbReference type="AlphaFoldDB" id="A0A2J7RL83"/>
<feature type="domain" description="Cyclic nucleotide phosphodiesterase catalytic" evidence="17">
    <location>
        <begin position="395"/>
        <end position="471"/>
    </location>
</feature>
<keyword evidence="14" id="KW-0636">Prenylation</keyword>
<protein>
    <recommendedName>
        <fullName evidence="7">2',3'-cyclic-nucleotide 3'-phosphodiesterase</fullName>
        <ecNumber evidence="6">3.1.4.37</ecNumber>
    </recommendedName>
</protein>
<keyword evidence="12" id="KW-0472">Membrane</keyword>
<evidence type="ECO:0000256" key="2">
    <source>
        <dbReference type="ARBA" id="ARBA00004223"/>
    </source>
</evidence>
<dbReference type="OrthoDB" id="3231855at2759"/>
<dbReference type="InterPro" id="IPR009097">
    <property type="entry name" value="Cyclic_Pdiesterase"/>
</dbReference>
<dbReference type="PANTHER" id="PTHR10156">
    <property type="entry name" value="2',3'-CYCLIC-NUCLEOTIDE 3'-PHOSPHODIESTERASE"/>
    <property type="match status" value="1"/>
</dbReference>
<dbReference type="SUPFAM" id="SSF55144">
    <property type="entry name" value="LigT-like"/>
    <property type="match status" value="1"/>
</dbReference>
<keyword evidence="8" id="KW-0488">Methylation</keyword>
<dbReference type="Pfam" id="PF05881">
    <property type="entry name" value="CNPase"/>
    <property type="match status" value="2"/>
</dbReference>
<dbReference type="PANTHER" id="PTHR10156:SF0">
    <property type="entry name" value="2',3'-CYCLIC-NUCLEOTIDE 3'-PHOSPHODIESTERASE"/>
    <property type="match status" value="1"/>
</dbReference>
<comment type="similarity">
    <text evidence="4">Belongs to the 2H phosphoesterase superfamily. CNPase family.</text>
</comment>
<evidence type="ECO:0000313" key="19">
    <source>
        <dbReference type="Proteomes" id="UP000235965"/>
    </source>
</evidence>
<accession>A0A2J7RL83</accession>
<dbReference type="InterPro" id="IPR008431">
    <property type="entry name" value="CNPase"/>
</dbReference>
<evidence type="ECO:0000256" key="1">
    <source>
        <dbReference type="ARBA" id="ARBA00000610"/>
    </source>
</evidence>
<proteinExistence type="inferred from homology"/>
<dbReference type="InParanoid" id="A0A2J7RL83"/>
<dbReference type="Proteomes" id="UP000235965">
    <property type="component" value="Unassembled WGS sequence"/>
</dbReference>
<dbReference type="EC" id="3.1.4.37" evidence="6"/>
<evidence type="ECO:0000256" key="13">
    <source>
        <dbReference type="ARBA" id="ARBA00023288"/>
    </source>
</evidence>
<feature type="compositionally biased region" description="Polar residues" evidence="16">
    <location>
        <begin position="1"/>
        <end position="13"/>
    </location>
</feature>
<organism evidence="18 19">
    <name type="scientific">Cryptotermes secundus</name>
    <dbReference type="NCBI Taxonomy" id="105785"/>
    <lineage>
        <taxon>Eukaryota</taxon>
        <taxon>Metazoa</taxon>
        <taxon>Ecdysozoa</taxon>
        <taxon>Arthropoda</taxon>
        <taxon>Hexapoda</taxon>
        <taxon>Insecta</taxon>
        <taxon>Pterygota</taxon>
        <taxon>Neoptera</taxon>
        <taxon>Polyneoptera</taxon>
        <taxon>Dictyoptera</taxon>
        <taxon>Blattodea</taxon>
        <taxon>Blattoidea</taxon>
        <taxon>Termitoidae</taxon>
        <taxon>Kalotermitidae</taxon>
        <taxon>Cryptotermitinae</taxon>
        <taxon>Cryptotermes</taxon>
    </lineage>
</organism>
<keyword evidence="9" id="KW-0597">Phosphoprotein</keyword>
<dbReference type="GO" id="GO:0009214">
    <property type="term" value="P:cyclic nucleotide catabolic process"/>
    <property type="evidence" value="ECO:0007669"/>
    <property type="project" value="InterPro"/>
</dbReference>
<evidence type="ECO:0000256" key="14">
    <source>
        <dbReference type="ARBA" id="ARBA00023289"/>
    </source>
</evidence>
<dbReference type="InterPro" id="IPR047325">
    <property type="entry name" value="CNPase_cat"/>
</dbReference>
<evidence type="ECO:0000256" key="11">
    <source>
        <dbReference type="ARBA" id="ARBA00022884"/>
    </source>
</evidence>
<evidence type="ECO:0000256" key="5">
    <source>
        <dbReference type="ARBA" id="ARBA00011781"/>
    </source>
</evidence>
<evidence type="ECO:0000256" key="15">
    <source>
        <dbReference type="ARBA" id="ARBA00045937"/>
    </source>
</evidence>
<evidence type="ECO:0000256" key="4">
    <source>
        <dbReference type="ARBA" id="ARBA00008662"/>
    </source>
</evidence>
<comment type="catalytic activity">
    <reaction evidence="1">
        <text>a nucleoside 2',3'-cyclic phosphate + H2O = a nucleoside 2'-phosphate + H(+)</text>
        <dbReference type="Rhea" id="RHEA:14489"/>
        <dbReference type="ChEBI" id="CHEBI:15377"/>
        <dbReference type="ChEBI" id="CHEBI:15378"/>
        <dbReference type="ChEBI" id="CHEBI:66954"/>
        <dbReference type="ChEBI" id="CHEBI:78552"/>
        <dbReference type="EC" id="3.1.4.37"/>
    </reaction>
</comment>
<evidence type="ECO:0000259" key="17">
    <source>
        <dbReference type="Pfam" id="PF05881"/>
    </source>
</evidence>
<evidence type="ECO:0000256" key="16">
    <source>
        <dbReference type="SAM" id="MobiDB-lite"/>
    </source>
</evidence>
<dbReference type="Gene3D" id="3.90.1740.10">
    <property type="entry name" value="2',3'-cyclic nucleotide 3'-phosphodiesterase superfamily"/>
    <property type="match status" value="1"/>
</dbReference>
<keyword evidence="10" id="KW-0378">Hydrolase</keyword>
<comment type="subcellular location">
    <subcellularLocation>
        <location evidence="2">Melanosome</location>
    </subcellularLocation>
    <subcellularLocation>
        <location evidence="3">Membrane</location>
        <topology evidence="3">Lipid-anchor</topology>
    </subcellularLocation>
</comment>
<comment type="caution">
    <text evidence="18">The sequence shown here is derived from an EMBL/GenBank/DDBJ whole genome shotgun (WGS) entry which is preliminary data.</text>
</comment>
<evidence type="ECO:0000256" key="9">
    <source>
        <dbReference type="ARBA" id="ARBA00022553"/>
    </source>
</evidence>
<dbReference type="STRING" id="105785.A0A2J7RL83"/>
<keyword evidence="13" id="KW-0449">Lipoprotein</keyword>
<dbReference type="GO" id="GO:0003723">
    <property type="term" value="F:RNA binding"/>
    <property type="evidence" value="ECO:0007669"/>
    <property type="project" value="UniProtKB-KW"/>
</dbReference>
<comment type="subunit">
    <text evidence="5">Exists as monomers and homodimers.</text>
</comment>
<dbReference type="GO" id="GO:0005737">
    <property type="term" value="C:cytoplasm"/>
    <property type="evidence" value="ECO:0007669"/>
    <property type="project" value="TreeGrafter"/>
</dbReference>
<dbReference type="EMBL" id="NEVH01002699">
    <property type="protein sequence ID" value="PNF41549.1"/>
    <property type="molecule type" value="Genomic_DNA"/>
</dbReference>
<sequence length="471" mass="53724">MGQAQSTSETSFSECEHPGPIQSDNPMYNGNSNHLVPYHNGLTLQQHIFVNAYIRLPPSLDDNVTLDYIRMSKVMFVMRGLPRSGRRVVVQHIQSLFSDAVVCSTSEYFVKCERYEFDPNKLDEAKIFCQEKAQSACEASTHVVVIDNTNMKKSEMKYYFRLAADTRYVVVLVEPWKFNVEQLVQRCHHAEDIEQLCTQFQHWEPIIPLYFGWFLNEADSHMLKLVGMAYLEECLRVPEFAKDFHSFAHASDIRGMLDYYLMPESCKGRMLHCTSKFCSFGDVPGSFEYTSSKNVLEGCGQCYKLCIVGFVMTPRTFGARVKLDAEELKLWDQESESQLSTSPGVSSGVRHLVHSSTHQNLTVINSMRESPWYPHCHATLVSSEELEQSFQPTKGKGSRAHITLGCAEGIAAVTTGYDLLDVIECEETPDIASRCRTFSLPRGWLRDYGKSRWVLYMCREITVSSLFTGYY</sequence>
<evidence type="ECO:0000256" key="7">
    <source>
        <dbReference type="ARBA" id="ARBA00014478"/>
    </source>
</evidence>
<comment type="function">
    <text evidence="15">Catalyzes the formation of 2'-nucleotide products from 2',3'-cyclic substrates. May participate in RNA metabolism in the myelinating cell, CNP is the third most abundant protein in central nervous system myelin.</text>
</comment>
<name>A0A2J7RL83_9NEOP</name>
<evidence type="ECO:0000313" key="18">
    <source>
        <dbReference type="EMBL" id="PNF41549.1"/>
    </source>
</evidence>
<keyword evidence="11" id="KW-0694">RNA-binding</keyword>
<dbReference type="GO" id="GO:0004113">
    <property type="term" value="F:2',3'-cyclic-nucleotide 3'-phosphodiesterase activity"/>
    <property type="evidence" value="ECO:0007669"/>
    <property type="project" value="UniProtKB-EC"/>
</dbReference>
<dbReference type="Gene3D" id="3.40.50.300">
    <property type="entry name" value="P-loop containing nucleotide triphosphate hydrolases"/>
    <property type="match status" value="1"/>
</dbReference>
<dbReference type="GO" id="GO:0016020">
    <property type="term" value="C:membrane"/>
    <property type="evidence" value="ECO:0007669"/>
    <property type="project" value="UniProtKB-SubCell"/>
</dbReference>
<evidence type="ECO:0000256" key="8">
    <source>
        <dbReference type="ARBA" id="ARBA00022481"/>
    </source>
</evidence>
<evidence type="ECO:0000256" key="10">
    <source>
        <dbReference type="ARBA" id="ARBA00022801"/>
    </source>
</evidence>
<feature type="region of interest" description="Disordered" evidence="16">
    <location>
        <begin position="1"/>
        <end position="32"/>
    </location>
</feature>
<dbReference type="InterPro" id="IPR027417">
    <property type="entry name" value="P-loop_NTPase"/>
</dbReference>
<evidence type="ECO:0000256" key="6">
    <source>
        <dbReference type="ARBA" id="ARBA00012317"/>
    </source>
</evidence>
<gene>
    <name evidence="18" type="ORF">B7P43_G12098</name>
</gene>